<evidence type="ECO:0000313" key="2">
    <source>
        <dbReference type="Proteomes" id="UP000308600"/>
    </source>
</evidence>
<evidence type="ECO:0000313" key="1">
    <source>
        <dbReference type="EMBL" id="TFK69045.1"/>
    </source>
</evidence>
<protein>
    <submittedName>
        <fullName evidence="1">Uncharacterized protein</fullName>
    </submittedName>
</protein>
<name>A0ACD3ATK4_9AGAR</name>
<keyword evidence="2" id="KW-1185">Reference proteome</keyword>
<proteinExistence type="predicted"/>
<dbReference type="EMBL" id="ML208338">
    <property type="protein sequence ID" value="TFK69045.1"/>
    <property type="molecule type" value="Genomic_DNA"/>
</dbReference>
<sequence>MVAVTELIDRKSEMIYGFLRREVVDGCLFDVHAESEEEELADEEDVEGTPHHNVAPSNWVVTQHGGSNSKKHRDKHKEKRKEKHKQKHKEELRKRTPCTYARLHAFATRTVLDVAVLQDDFDWSDFERRVCTHPADYVF</sequence>
<reference evidence="1 2" key="1">
    <citation type="journal article" date="2019" name="Nat. Ecol. Evol.">
        <title>Megaphylogeny resolves global patterns of mushroom evolution.</title>
        <authorList>
            <person name="Varga T."/>
            <person name="Krizsan K."/>
            <person name="Foldi C."/>
            <person name="Dima B."/>
            <person name="Sanchez-Garcia M."/>
            <person name="Sanchez-Ramirez S."/>
            <person name="Szollosi G.J."/>
            <person name="Szarkandi J.G."/>
            <person name="Papp V."/>
            <person name="Albert L."/>
            <person name="Andreopoulos W."/>
            <person name="Angelini C."/>
            <person name="Antonin V."/>
            <person name="Barry K.W."/>
            <person name="Bougher N.L."/>
            <person name="Buchanan P."/>
            <person name="Buyck B."/>
            <person name="Bense V."/>
            <person name="Catcheside P."/>
            <person name="Chovatia M."/>
            <person name="Cooper J."/>
            <person name="Damon W."/>
            <person name="Desjardin D."/>
            <person name="Finy P."/>
            <person name="Geml J."/>
            <person name="Haridas S."/>
            <person name="Hughes K."/>
            <person name="Justo A."/>
            <person name="Karasinski D."/>
            <person name="Kautmanova I."/>
            <person name="Kiss B."/>
            <person name="Kocsube S."/>
            <person name="Kotiranta H."/>
            <person name="LaButti K.M."/>
            <person name="Lechner B.E."/>
            <person name="Liimatainen K."/>
            <person name="Lipzen A."/>
            <person name="Lukacs Z."/>
            <person name="Mihaltcheva S."/>
            <person name="Morgado L.N."/>
            <person name="Niskanen T."/>
            <person name="Noordeloos M.E."/>
            <person name="Ohm R.A."/>
            <person name="Ortiz-Santana B."/>
            <person name="Ovrebo C."/>
            <person name="Racz N."/>
            <person name="Riley R."/>
            <person name="Savchenko A."/>
            <person name="Shiryaev A."/>
            <person name="Soop K."/>
            <person name="Spirin V."/>
            <person name="Szebenyi C."/>
            <person name="Tomsovsky M."/>
            <person name="Tulloss R.E."/>
            <person name="Uehling J."/>
            <person name="Grigoriev I.V."/>
            <person name="Vagvolgyi C."/>
            <person name="Papp T."/>
            <person name="Martin F.M."/>
            <person name="Miettinen O."/>
            <person name="Hibbett D.S."/>
            <person name="Nagy L.G."/>
        </authorList>
    </citation>
    <scope>NUCLEOTIDE SEQUENCE [LARGE SCALE GENOMIC DNA]</scope>
    <source>
        <strain evidence="1 2">NL-1719</strain>
    </source>
</reference>
<dbReference type="Proteomes" id="UP000308600">
    <property type="component" value="Unassembled WGS sequence"/>
</dbReference>
<organism evidence="1 2">
    <name type="scientific">Pluteus cervinus</name>
    <dbReference type="NCBI Taxonomy" id="181527"/>
    <lineage>
        <taxon>Eukaryota</taxon>
        <taxon>Fungi</taxon>
        <taxon>Dikarya</taxon>
        <taxon>Basidiomycota</taxon>
        <taxon>Agaricomycotina</taxon>
        <taxon>Agaricomycetes</taxon>
        <taxon>Agaricomycetidae</taxon>
        <taxon>Agaricales</taxon>
        <taxon>Pluteineae</taxon>
        <taxon>Pluteaceae</taxon>
        <taxon>Pluteus</taxon>
    </lineage>
</organism>
<gene>
    <name evidence="1" type="ORF">BDN72DRAFT_638136</name>
</gene>
<accession>A0ACD3ATK4</accession>